<dbReference type="AlphaFoldDB" id="A0A1L8SUB5"/>
<comment type="caution">
    <text evidence="5">The sequence shown here is derived from an EMBL/GenBank/DDBJ whole genome shotgun (WGS) entry which is preliminary data.</text>
</comment>
<feature type="domain" description="HTH araC/xylS-type" evidence="4">
    <location>
        <begin position="175"/>
        <end position="273"/>
    </location>
</feature>
<dbReference type="InterPro" id="IPR037923">
    <property type="entry name" value="HTH-like"/>
</dbReference>
<sequence>MEQALFLKKEQHQLKNGLQFNFCGFSKSLPFHSFGPAIRQQYILHIVMEGKGTYQVKNQQFHLKKGDLFLIRPGDSTFYLADGEDPWMYCWLSFSGADAAELVSHSLFKEDQYTMVSSDIQKYIEVILACFPYAAETIENEVHLSELAYRFLGVLLADGGKIQVGEQKNYSPLAVEAVEYIDAHYGEALTVEGIAQHLAINRSHLSRVFRNHMAISLKEYILGVRINRGAFLLSQTDRSVEQIAEEVGFNSLVVFSRMFKKMTGETATAYRKRMENDEFTNVSLNEIKKRLKQQAFVNRAT</sequence>
<dbReference type="Pfam" id="PF12833">
    <property type="entry name" value="HTH_18"/>
    <property type="match status" value="1"/>
</dbReference>
<evidence type="ECO:0000256" key="2">
    <source>
        <dbReference type="ARBA" id="ARBA00023125"/>
    </source>
</evidence>
<name>A0A1L8SUB5_9ENTE</name>
<dbReference type="Proteomes" id="UP000183700">
    <property type="component" value="Unassembled WGS sequence"/>
</dbReference>
<dbReference type="STRING" id="319970.RV00_GL002743"/>
<dbReference type="Pfam" id="PF02311">
    <property type="entry name" value="AraC_binding"/>
    <property type="match status" value="1"/>
</dbReference>
<dbReference type="PROSITE" id="PS00041">
    <property type="entry name" value="HTH_ARAC_FAMILY_1"/>
    <property type="match status" value="1"/>
</dbReference>
<dbReference type="CDD" id="cd06986">
    <property type="entry name" value="cupin_MmsR-like_N"/>
    <property type="match status" value="1"/>
</dbReference>
<dbReference type="PANTHER" id="PTHR43280:SF28">
    <property type="entry name" value="HTH-TYPE TRANSCRIPTIONAL ACTIVATOR RHAS"/>
    <property type="match status" value="1"/>
</dbReference>
<reference evidence="5 6" key="1">
    <citation type="submission" date="2014-12" db="EMBL/GenBank/DDBJ databases">
        <title>Draft genome sequences of 29 type strains of Enterococci.</title>
        <authorList>
            <person name="Zhong Z."/>
            <person name="Sun Z."/>
            <person name="Liu W."/>
            <person name="Zhang W."/>
            <person name="Zhang H."/>
        </authorList>
    </citation>
    <scope>NUCLEOTIDE SEQUENCE [LARGE SCALE GENOMIC DNA]</scope>
    <source>
        <strain evidence="5 6">DSM 22802</strain>
    </source>
</reference>
<dbReference type="InterPro" id="IPR018062">
    <property type="entry name" value="HTH_AraC-typ_CS"/>
</dbReference>
<accession>A0A1L8SUB5</accession>
<dbReference type="PANTHER" id="PTHR43280">
    <property type="entry name" value="ARAC-FAMILY TRANSCRIPTIONAL REGULATOR"/>
    <property type="match status" value="1"/>
</dbReference>
<gene>
    <name evidence="5" type="ORF">RV00_GL002743</name>
</gene>
<keyword evidence="1" id="KW-0805">Transcription regulation</keyword>
<dbReference type="OrthoDB" id="9813413at2"/>
<dbReference type="GO" id="GO:0003700">
    <property type="term" value="F:DNA-binding transcription factor activity"/>
    <property type="evidence" value="ECO:0007669"/>
    <property type="project" value="InterPro"/>
</dbReference>
<evidence type="ECO:0000259" key="4">
    <source>
        <dbReference type="PROSITE" id="PS01124"/>
    </source>
</evidence>
<dbReference type="PROSITE" id="PS01124">
    <property type="entry name" value="HTH_ARAC_FAMILY_2"/>
    <property type="match status" value="1"/>
</dbReference>
<protein>
    <submittedName>
        <fullName evidence="5">AraC-like ligand binding domain-containing protein</fullName>
    </submittedName>
</protein>
<keyword evidence="3" id="KW-0804">Transcription</keyword>
<dbReference type="InterPro" id="IPR003313">
    <property type="entry name" value="AraC-bd"/>
</dbReference>
<evidence type="ECO:0000313" key="5">
    <source>
        <dbReference type="EMBL" id="OJG35558.1"/>
    </source>
</evidence>
<dbReference type="SMART" id="SM00342">
    <property type="entry name" value="HTH_ARAC"/>
    <property type="match status" value="1"/>
</dbReference>
<evidence type="ECO:0000256" key="3">
    <source>
        <dbReference type="ARBA" id="ARBA00023163"/>
    </source>
</evidence>
<dbReference type="SUPFAM" id="SSF46689">
    <property type="entry name" value="Homeodomain-like"/>
    <property type="match status" value="2"/>
</dbReference>
<dbReference type="RefSeq" id="WP_071862524.1">
    <property type="nucleotide sequence ID" value="NZ_JBHLVS010000013.1"/>
</dbReference>
<dbReference type="SUPFAM" id="SSF51215">
    <property type="entry name" value="Regulatory protein AraC"/>
    <property type="match status" value="1"/>
</dbReference>
<evidence type="ECO:0000256" key="1">
    <source>
        <dbReference type="ARBA" id="ARBA00023015"/>
    </source>
</evidence>
<dbReference type="Gene3D" id="2.60.120.280">
    <property type="entry name" value="Regulatory protein AraC"/>
    <property type="match status" value="1"/>
</dbReference>
<dbReference type="GO" id="GO:0043565">
    <property type="term" value="F:sequence-specific DNA binding"/>
    <property type="evidence" value="ECO:0007669"/>
    <property type="project" value="InterPro"/>
</dbReference>
<dbReference type="InterPro" id="IPR018060">
    <property type="entry name" value="HTH_AraC"/>
</dbReference>
<dbReference type="Gene3D" id="1.10.10.60">
    <property type="entry name" value="Homeodomain-like"/>
    <property type="match status" value="2"/>
</dbReference>
<dbReference type="EMBL" id="JXKM01000006">
    <property type="protein sequence ID" value="OJG35558.1"/>
    <property type="molecule type" value="Genomic_DNA"/>
</dbReference>
<evidence type="ECO:0000313" key="6">
    <source>
        <dbReference type="Proteomes" id="UP000183700"/>
    </source>
</evidence>
<proteinExistence type="predicted"/>
<dbReference type="InterPro" id="IPR009057">
    <property type="entry name" value="Homeodomain-like_sf"/>
</dbReference>
<organism evidence="5 6">
    <name type="scientific">Enterococcus devriesei</name>
    <dbReference type="NCBI Taxonomy" id="319970"/>
    <lineage>
        <taxon>Bacteria</taxon>
        <taxon>Bacillati</taxon>
        <taxon>Bacillota</taxon>
        <taxon>Bacilli</taxon>
        <taxon>Lactobacillales</taxon>
        <taxon>Enterococcaceae</taxon>
        <taxon>Enterococcus</taxon>
    </lineage>
</organism>
<keyword evidence="2" id="KW-0238">DNA-binding</keyword>
<keyword evidence="6" id="KW-1185">Reference proteome</keyword>